<evidence type="ECO:0000313" key="1">
    <source>
        <dbReference type="EMBL" id="MFD0802511.1"/>
    </source>
</evidence>
<evidence type="ECO:0000313" key="2">
    <source>
        <dbReference type="Proteomes" id="UP001596956"/>
    </source>
</evidence>
<feature type="non-terminal residue" evidence="1">
    <location>
        <position position="107"/>
    </location>
</feature>
<gene>
    <name evidence="1" type="ORF">ACFQZU_14460</name>
</gene>
<keyword evidence="2" id="KW-1185">Reference proteome</keyword>
<dbReference type="Proteomes" id="UP001596956">
    <property type="component" value="Unassembled WGS sequence"/>
</dbReference>
<name>A0ABW3BGN4_9ACTN</name>
<protein>
    <submittedName>
        <fullName evidence="1">Uncharacterized protein</fullName>
    </submittedName>
</protein>
<accession>A0ABW3BGN4</accession>
<proteinExistence type="predicted"/>
<organism evidence="1 2">
    <name type="scientific">Streptomonospora algeriensis</name>
    <dbReference type="NCBI Taxonomy" id="995084"/>
    <lineage>
        <taxon>Bacteria</taxon>
        <taxon>Bacillati</taxon>
        <taxon>Actinomycetota</taxon>
        <taxon>Actinomycetes</taxon>
        <taxon>Streptosporangiales</taxon>
        <taxon>Nocardiopsidaceae</taxon>
        <taxon>Streptomonospora</taxon>
    </lineage>
</organism>
<sequence>MTTAFAPGSLVSARGRDWVVLPETEPDMLVLRPLGGSDDDVAALFPALEDVQGAHFAPPTADDLGSARAAGLLAADSDVGGEWLPTPEFDLWREAPAERRWLRLAEA</sequence>
<reference evidence="2" key="1">
    <citation type="journal article" date="2019" name="Int. J. Syst. Evol. Microbiol.">
        <title>The Global Catalogue of Microorganisms (GCM) 10K type strain sequencing project: providing services to taxonomists for standard genome sequencing and annotation.</title>
        <authorList>
            <consortium name="The Broad Institute Genomics Platform"/>
            <consortium name="The Broad Institute Genome Sequencing Center for Infectious Disease"/>
            <person name="Wu L."/>
            <person name="Ma J."/>
        </authorList>
    </citation>
    <scope>NUCLEOTIDE SEQUENCE [LARGE SCALE GENOMIC DNA]</scope>
    <source>
        <strain evidence="2">CCUG 63369</strain>
    </source>
</reference>
<comment type="caution">
    <text evidence="1">The sequence shown here is derived from an EMBL/GenBank/DDBJ whole genome shotgun (WGS) entry which is preliminary data.</text>
</comment>
<dbReference type="EMBL" id="JBHTHR010000495">
    <property type="protein sequence ID" value="MFD0802511.1"/>
    <property type="molecule type" value="Genomic_DNA"/>
</dbReference>